<feature type="domain" description="G-protein coupled receptors family 2 profile 2" evidence="7">
    <location>
        <begin position="1"/>
        <end position="232"/>
    </location>
</feature>
<feature type="transmembrane region" description="Helical" evidence="6">
    <location>
        <begin position="175"/>
        <end position="196"/>
    </location>
</feature>
<dbReference type="GO" id="GO:0007166">
    <property type="term" value="P:cell surface receptor signaling pathway"/>
    <property type="evidence" value="ECO:0007669"/>
    <property type="project" value="InterPro"/>
</dbReference>
<feature type="transmembrane region" description="Helical" evidence="6">
    <location>
        <begin position="129"/>
        <end position="154"/>
    </location>
</feature>
<proteinExistence type="predicted"/>
<gene>
    <name evidence="8" type="primary">RvY_16789-1</name>
    <name evidence="8" type="synonym">RvY_16789.1</name>
    <name evidence="8" type="ORF">RvY_16789</name>
</gene>
<keyword evidence="4 6" id="KW-0472">Membrane</keyword>
<dbReference type="Proteomes" id="UP000186922">
    <property type="component" value="Unassembled WGS sequence"/>
</dbReference>
<sequence length="312" mass="35192">MNIYSSLLVSNIAFLITEYMPDTGSENACFAFAVLSHWLILAASGWMIVEHYRIYRITRDVFSAVHEIKNSPSIAASRWTRRWTGFSVWFIPLAVAAFCALIEIDSSVFGGPVYLHKKMWCWMDPHHTVMIALFFVVPLTLAALLNIVVLLYFFTEQRSLSKKVLQDAKRANMNSLLNVTATCGFLAVTWLVGYFVLFSCTDDVTKEIFAYLFVLLNATQGVTVLIIHVYTLPNGFQTIVHEIFPRSTSKEALEAENSDKDLARGVETPPPRKRLGLPRGWSTDTLDTTGSIAASRKDRISPQLTHEKIFKV</sequence>
<evidence type="ECO:0000256" key="4">
    <source>
        <dbReference type="ARBA" id="ARBA00023136"/>
    </source>
</evidence>
<keyword evidence="9" id="KW-1185">Reference proteome</keyword>
<feature type="transmembrane region" description="Helical" evidence="6">
    <location>
        <begin position="86"/>
        <end position="109"/>
    </location>
</feature>
<feature type="transmembrane region" description="Helical" evidence="6">
    <location>
        <begin position="208"/>
        <end position="230"/>
    </location>
</feature>
<dbReference type="InterPro" id="IPR053231">
    <property type="entry name" value="GPCR_LN-TM7"/>
</dbReference>
<evidence type="ECO:0000313" key="9">
    <source>
        <dbReference type="Proteomes" id="UP000186922"/>
    </source>
</evidence>
<dbReference type="STRING" id="947166.A0A1D1VZS4"/>
<evidence type="ECO:0000256" key="2">
    <source>
        <dbReference type="ARBA" id="ARBA00022692"/>
    </source>
</evidence>
<comment type="subcellular location">
    <subcellularLocation>
        <location evidence="1">Membrane</location>
        <topology evidence="1">Multi-pass membrane protein</topology>
    </subcellularLocation>
</comment>
<evidence type="ECO:0000256" key="3">
    <source>
        <dbReference type="ARBA" id="ARBA00022989"/>
    </source>
</evidence>
<dbReference type="InterPro" id="IPR000832">
    <property type="entry name" value="GPCR_2_secretin-like"/>
</dbReference>
<evidence type="ECO:0000256" key="1">
    <source>
        <dbReference type="ARBA" id="ARBA00004141"/>
    </source>
</evidence>
<comment type="caution">
    <text evidence="8">The sequence shown here is derived from an EMBL/GenBank/DDBJ whole genome shotgun (WGS) entry which is preliminary data.</text>
</comment>
<reference evidence="8 9" key="1">
    <citation type="journal article" date="2016" name="Nat. Commun.">
        <title>Extremotolerant tardigrade genome and improved radiotolerance of human cultured cells by tardigrade-unique protein.</title>
        <authorList>
            <person name="Hashimoto T."/>
            <person name="Horikawa D.D."/>
            <person name="Saito Y."/>
            <person name="Kuwahara H."/>
            <person name="Kozuka-Hata H."/>
            <person name="Shin-I T."/>
            <person name="Minakuchi Y."/>
            <person name="Ohishi K."/>
            <person name="Motoyama A."/>
            <person name="Aizu T."/>
            <person name="Enomoto A."/>
            <person name="Kondo K."/>
            <person name="Tanaka S."/>
            <person name="Hara Y."/>
            <person name="Koshikawa S."/>
            <person name="Sagara H."/>
            <person name="Miura T."/>
            <person name="Yokobori S."/>
            <person name="Miyagawa K."/>
            <person name="Suzuki Y."/>
            <person name="Kubo T."/>
            <person name="Oyama M."/>
            <person name="Kohara Y."/>
            <person name="Fujiyama A."/>
            <person name="Arakawa K."/>
            <person name="Katayama T."/>
            <person name="Toyoda A."/>
            <person name="Kunieda T."/>
        </authorList>
    </citation>
    <scope>NUCLEOTIDE SEQUENCE [LARGE SCALE GENOMIC DNA]</scope>
    <source>
        <strain evidence="8 9">YOKOZUNA-1</strain>
    </source>
</reference>
<keyword evidence="3 6" id="KW-1133">Transmembrane helix</keyword>
<dbReference type="PANTHER" id="PTHR45902">
    <property type="entry name" value="LATROPHILIN RECEPTOR-LIKE PROTEIN A"/>
    <property type="match status" value="1"/>
</dbReference>
<dbReference type="AlphaFoldDB" id="A0A1D1VZS4"/>
<protein>
    <recommendedName>
        <fullName evidence="7">G-protein coupled receptors family 2 profile 2 domain-containing protein</fullName>
    </recommendedName>
</protein>
<name>A0A1D1VZS4_RAMVA</name>
<feature type="region of interest" description="Disordered" evidence="5">
    <location>
        <begin position="255"/>
        <end position="280"/>
    </location>
</feature>
<feature type="transmembrane region" description="Helical" evidence="6">
    <location>
        <begin position="30"/>
        <end position="49"/>
    </location>
</feature>
<evidence type="ECO:0000256" key="6">
    <source>
        <dbReference type="SAM" id="Phobius"/>
    </source>
</evidence>
<dbReference type="GO" id="GO:0016020">
    <property type="term" value="C:membrane"/>
    <property type="evidence" value="ECO:0007669"/>
    <property type="project" value="UniProtKB-SubCell"/>
</dbReference>
<keyword evidence="2 6" id="KW-0812">Transmembrane</keyword>
<evidence type="ECO:0000313" key="8">
    <source>
        <dbReference type="EMBL" id="GAV06875.1"/>
    </source>
</evidence>
<accession>A0A1D1VZS4</accession>
<dbReference type="PANTHER" id="PTHR45902:SF1">
    <property type="entry name" value="LATROPHILIN RECEPTOR-LIKE PROTEIN A"/>
    <property type="match status" value="1"/>
</dbReference>
<organism evidence="8 9">
    <name type="scientific">Ramazzottius varieornatus</name>
    <name type="common">Water bear</name>
    <name type="synonym">Tardigrade</name>
    <dbReference type="NCBI Taxonomy" id="947166"/>
    <lineage>
        <taxon>Eukaryota</taxon>
        <taxon>Metazoa</taxon>
        <taxon>Ecdysozoa</taxon>
        <taxon>Tardigrada</taxon>
        <taxon>Eutardigrada</taxon>
        <taxon>Parachela</taxon>
        <taxon>Hypsibioidea</taxon>
        <taxon>Ramazzottiidae</taxon>
        <taxon>Ramazzottius</taxon>
    </lineage>
</organism>
<dbReference type="InterPro" id="IPR017981">
    <property type="entry name" value="GPCR_2-like_7TM"/>
</dbReference>
<dbReference type="OrthoDB" id="10040049at2759"/>
<evidence type="ECO:0000259" key="7">
    <source>
        <dbReference type="PROSITE" id="PS50261"/>
    </source>
</evidence>
<dbReference type="Pfam" id="PF00002">
    <property type="entry name" value="7tm_2"/>
    <property type="match status" value="1"/>
</dbReference>
<evidence type="ECO:0000256" key="5">
    <source>
        <dbReference type="SAM" id="MobiDB-lite"/>
    </source>
</evidence>
<dbReference type="EMBL" id="BDGG01000014">
    <property type="protein sequence ID" value="GAV06875.1"/>
    <property type="molecule type" value="Genomic_DNA"/>
</dbReference>
<dbReference type="GO" id="GO:0004930">
    <property type="term" value="F:G protein-coupled receptor activity"/>
    <property type="evidence" value="ECO:0007669"/>
    <property type="project" value="InterPro"/>
</dbReference>
<dbReference type="PROSITE" id="PS50261">
    <property type="entry name" value="G_PROTEIN_RECEP_F2_4"/>
    <property type="match status" value="1"/>
</dbReference>
<feature type="compositionally biased region" description="Basic and acidic residues" evidence="5">
    <location>
        <begin position="255"/>
        <end position="264"/>
    </location>
</feature>
<dbReference type="Gene3D" id="1.20.1070.10">
    <property type="entry name" value="Rhodopsin 7-helix transmembrane proteins"/>
    <property type="match status" value="1"/>
</dbReference>